<dbReference type="FunFam" id="3.40.50.300:FF:000565">
    <property type="entry name" value="ABC bile acid transporter"/>
    <property type="match status" value="1"/>
</dbReference>
<feature type="compositionally biased region" description="Polar residues" evidence="13">
    <location>
        <begin position="860"/>
        <end position="888"/>
    </location>
</feature>
<feature type="transmembrane region" description="Helical" evidence="14">
    <location>
        <begin position="573"/>
        <end position="599"/>
    </location>
</feature>
<dbReference type="CDD" id="cd03244">
    <property type="entry name" value="ABCC_MRP_domain2"/>
    <property type="match status" value="1"/>
</dbReference>
<feature type="transmembrane region" description="Helical" evidence="14">
    <location>
        <begin position="453"/>
        <end position="478"/>
    </location>
</feature>
<dbReference type="GO" id="GO:0005524">
    <property type="term" value="F:ATP binding"/>
    <property type="evidence" value="ECO:0007669"/>
    <property type="project" value="UniProtKB-KW"/>
</dbReference>
<name>A0A1J7JKJ7_9PEZI</name>
<feature type="compositionally biased region" description="Basic and acidic residues" evidence="13">
    <location>
        <begin position="948"/>
        <end position="964"/>
    </location>
</feature>
<keyword evidence="7" id="KW-0677">Repeat</keyword>
<comment type="subcellular location">
    <subcellularLocation>
        <location evidence="1">Vacuole membrane</location>
        <topology evidence="1">Multi-pass membrane protein</topology>
    </subcellularLocation>
</comment>
<protein>
    <recommendedName>
        <fullName evidence="19">Multidrug resistance-associated protein 1</fullName>
    </recommendedName>
</protein>
<evidence type="ECO:0000256" key="10">
    <source>
        <dbReference type="ARBA" id="ARBA00022967"/>
    </source>
</evidence>
<keyword evidence="6 14" id="KW-0812">Transmembrane</keyword>
<evidence type="ECO:0000256" key="1">
    <source>
        <dbReference type="ARBA" id="ARBA00004128"/>
    </source>
</evidence>
<feature type="domain" description="ABC transporter" evidence="15">
    <location>
        <begin position="1309"/>
        <end position="1544"/>
    </location>
</feature>
<feature type="compositionally biased region" description="Polar residues" evidence="13">
    <location>
        <begin position="917"/>
        <end position="941"/>
    </location>
</feature>
<accession>A0A1J7JKJ7</accession>
<dbReference type="InterPro" id="IPR003439">
    <property type="entry name" value="ABC_transporter-like_ATP-bd"/>
</dbReference>
<dbReference type="PANTHER" id="PTHR24223:SF443">
    <property type="entry name" value="MULTIDRUG-RESISTANCE LIKE PROTEIN 1, ISOFORM I"/>
    <property type="match status" value="1"/>
</dbReference>
<gene>
    <name evidence="17" type="ORF">CONLIGDRAFT_659664</name>
</gene>
<dbReference type="InterPro" id="IPR050173">
    <property type="entry name" value="ABC_transporter_C-like"/>
</dbReference>
<dbReference type="Pfam" id="PF00005">
    <property type="entry name" value="ABC_tran"/>
    <property type="match status" value="2"/>
</dbReference>
<feature type="transmembrane region" description="Helical" evidence="14">
    <location>
        <begin position="168"/>
        <end position="187"/>
    </location>
</feature>
<feature type="transmembrane region" description="Helical" evidence="14">
    <location>
        <begin position="352"/>
        <end position="377"/>
    </location>
</feature>
<dbReference type="InterPro" id="IPR017871">
    <property type="entry name" value="ABC_transporter-like_CS"/>
</dbReference>
<proteinExistence type="inferred from homology"/>
<sequence>MDVEFDGDLQKVFLQTGSFTGYRPLLDLGHGYLSATTTTKQPLCGNEEGWGPMSPFRYDFTPCFIDVWVATVAAFGIVVGSAAVWFLLKRRKPAEISKDWHFWTKQTILGLIIADFGVQLAIQIINYPDIWYGDFRVYTTVGTILSLGVIFWIQWLEHARLRNANGVVLFYWLFLLIALAVKLRSLISQQLYEKNLPYFVAYNVGFGLAVVEFFFEWLWPKESSAYAALVDDEECPVEYATVFSLLTFSWMTPLMKYGYAHFLTEEDLWALAKSDTTKATGQSFESSWQHELEHRKKPSLWMALFRSYGGPYVIAAFFKAGNDISAFAQPQLLRLLLTWVDSYREGQEPQPVIKGAAIALAMFSVAVLQTTMIHQYFQITFVTGMRIKGGLTSSIYRKSLKLSNEGRASKSTGDIVNFMAVDAQRLQDITQFAQQLWSAPFQITLCMLSLYQLVGWSMLAGIGVMIFMIPINGFIARYMKNLQKQQMKNKDARSRLIAEIVNNMKSIKLYAWGAAFMNKLNYIRNDQELKNLRKIGAGQAVANFTWSTTPFLVSCVTFTVFVLTNDKPLSTDIVFPALTLFNLLTFPLAVLPMVITSIIEASVAVGRLTSFLAAEEIQPDAIIVKPAAQDIGEETVSIKNGTFSWNRHENKPALKDINFSARKGELSCIVGRVGAGKSSFLQSILGDLWKMQGQVEVSGTVAYVAQQSWIMNATVRENIIFGYKYDSTFYEKTVKACALLDDFAQLPDGDETTVGERGISLSGGQKARLALARAVYARADIYLLDDVLSAVDSHVGRHLIDNVLGPKGLLSSKTRILATNSIPVLVQSDFICMLQNGEIVEKGTYRQLMAMKGVVAELVKSTQNESGPSSTAQSPEGSDSDGETSSTLIEAKSSQEKDEIEEAEERLSTLEPIRSGLGSSSARNKPRTSSMATLRRASTASFRGPRGKLQDEENPNRTRTLKEHSEQGKVKWQVYAEYAKTNNLVAVAIYLFCLLAAQTAQIGGSVWLKNWSDHNTEAGGNPDVGKYIGIYFAFGIGSSALTVCQTLILWIFCSIEASRKLHERMATAIFRSPMSFFDVTPAGRILNRFSSDIYKVDEVLARTFNMLFVNAARSGFTLVVISVTTPAFVALIIPLTLMYIFIQRYYLRTSRELKRLDSVSRSPIYAHFQESLGGISTIRAYRQQQRFELENEWRVDANLRAYFPSISANRWLAVRLEFIGAICILGAAGFSIISVANHSGLRAGMVGLAMSYALQITTSLNWIVRQSVEVETNIVSVERVLEYARLPSEAPEIIAGNRPPVSWPAKGEVEFHNYSARYREGLDLVLKNISLDIKSHEKIGVVGRTGAGKSSLTLALFRIIEPDTGYISIDGLNTSTIGLLDLRRRLAIIPQDAALFEGTIRDNLDPGHVHDDTELWSVLDHARLKDHVASMDGGLEAKINEGGSNLSQGQRQLVSLARAMLTPSNILVLDEATAAVDVQTDAMLQTTLRGPLFKDRTIITVAHRINTILDSDRVVVLDKGEVAEFGPPQELIRAKGAFYGLVRQAGLIDGEA</sequence>
<evidence type="ECO:0008006" key="19">
    <source>
        <dbReference type="Google" id="ProtNLM"/>
    </source>
</evidence>
<keyword evidence="18" id="KW-1185">Reference proteome</keyword>
<feature type="domain" description="ABC transmembrane type-1" evidence="16">
    <location>
        <begin position="313"/>
        <end position="600"/>
    </location>
</feature>
<dbReference type="SUPFAM" id="SSF52540">
    <property type="entry name" value="P-loop containing nucleoside triphosphate hydrolases"/>
    <property type="match status" value="2"/>
</dbReference>
<dbReference type="Gene3D" id="3.40.50.300">
    <property type="entry name" value="P-loop containing nucleotide triphosphate hydrolases"/>
    <property type="match status" value="2"/>
</dbReference>
<comment type="similarity">
    <text evidence="2">Belongs to the ABC transporter superfamily. ABCC family. Conjugate transporter (TC 3.A.1.208) subfamily.</text>
</comment>
<dbReference type="CDD" id="cd18595">
    <property type="entry name" value="ABC_6TM_MRP1_2_3_6_D1_like"/>
    <property type="match status" value="1"/>
</dbReference>
<feature type="transmembrane region" description="Helical" evidence="14">
    <location>
        <begin position="1028"/>
        <end position="1055"/>
    </location>
</feature>
<keyword evidence="3" id="KW-0813">Transport</keyword>
<dbReference type="EMBL" id="KV875094">
    <property type="protein sequence ID" value="OIW33905.1"/>
    <property type="molecule type" value="Genomic_DNA"/>
</dbReference>
<feature type="transmembrane region" description="Helical" evidence="14">
    <location>
        <begin position="199"/>
        <end position="219"/>
    </location>
</feature>
<dbReference type="Pfam" id="PF00664">
    <property type="entry name" value="ABC_membrane"/>
    <property type="match status" value="2"/>
</dbReference>
<keyword evidence="11 14" id="KW-1133">Transmembrane helix</keyword>
<keyword evidence="8" id="KW-0547">Nucleotide-binding</keyword>
<dbReference type="FunCoup" id="A0A1J7JKJ7">
    <property type="interactions" value="284"/>
</dbReference>
<dbReference type="Pfam" id="PF24357">
    <property type="entry name" value="TMD0_ABC"/>
    <property type="match status" value="1"/>
</dbReference>
<dbReference type="InParanoid" id="A0A1J7JKJ7"/>
<dbReference type="PROSITE" id="PS00211">
    <property type="entry name" value="ABC_TRANSPORTER_1"/>
    <property type="match status" value="2"/>
</dbReference>
<feature type="transmembrane region" description="Helical" evidence="14">
    <location>
        <begin position="984"/>
        <end position="1008"/>
    </location>
</feature>
<evidence type="ECO:0000256" key="7">
    <source>
        <dbReference type="ARBA" id="ARBA00022737"/>
    </source>
</evidence>
<keyword evidence="9" id="KW-0067">ATP-binding</keyword>
<feature type="transmembrane region" description="Helical" evidence="14">
    <location>
        <begin position="1116"/>
        <end position="1142"/>
    </location>
</feature>
<feature type="region of interest" description="Disordered" evidence="13">
    <location>
        <begin position="860"/>
        <end position="964"/>
    </location>
</feature>
<evidence type="ECO:0000313" key="18">
    <source>
        <dbReference type="Proteomes" id="UP000182658"/>
    </source>
</evidence>
<dbReference type="InterPro" id="IPR003593">
    <property type="entry name" value="AAA+_ATPase"/>
</dbReference>
<keyword evidence="5" id="KW-0926">Vacuole</keyword>
<dbReference type="GO" id="GO:0042592">
    <property type="term" value="P:homeostatic process"/>
    <property type="evidence" value="ECO:0007669"/>
    <property type="project" value="UniProtKB-ARBA"/>
</dbReference>
<feature type="domain" description="ABC transmembrane type-1" evidence="16">
    <location>
        <begin position="988"/>
        <end position="1272"/>
    </location>
</feature>
<evidence type="ECO:0000256" key="6">
    <source>
        <dbReference type="ARBA" id="ARBA00022692"/>
    </source>
</evidence>
<dbReference type="InterPro" id="IPR056227">
    <property type="entry name" value="TMD0_ABC"/>
</dbReference>
<feature type="domain" description="ABC transporter" evidence="15">
    <location>
        <begin position="636"/>
        <end position="861"/>
    </location>
</feature>
<dbReference type="SMART" id="SM00382">
    <property type="entry name" value="AAA"/>
    <property type="match status" value="2"/>
</dbReference>
<dbReference type="GO" id="GO:0016887">
    <property type="term" value="F:ATP hydrolysis activity"/>
    <property type="evidence" value="ECO:0007669"/>
    <property type="project" value="InterPro"/>
</dbReference>
<dbReference type="InterPro" id="IPR011527">
    <property type="entry name" value="ABC1_TM_dom"/>
</dbReference>
<keyword evidence="10" id="KW-1278">Translocase</keyword>
<evidence type="ECO:0000256" key="2">
    <source>
        <dbReference type="ARBA" id="ARBA00009726"/>
    </source>
</evidence>
<evidence type="ECO:0000256" key="12">
    <source>
        <dbReference type="ARBA" id="ARBA00023136"/>
    </source>
</evidence>
<dbReference type="InterPro" id="IPR036640">
    <property type="entry name" value="ABC1_TM_sf"/>
</dbReference>
<evidence type="ECO:0000256" key="5">
    <source>
        <dbReference type="ARBA" id="ARBA00022554"/>
    </source>
</evidence>
<dbReference type="FunFam" id="3.40.50.300:FF:000450">
    <property type="entry name" value="ABC transporter C family member 2"/>
    <property type="match status" value="1"/>
</dbReference>
<reference evidence="17 18" key="1">
    <citation type="submission" date="2016-10" db="EMBL/GenBank/DDBJ databases">
        <title>Draft genome sequence of Coniochaeta ligniaria NRRL30616, a lignocellulolytic fungus for bioabatement of inhibitors in plant biomass hydrolysates.</title>
        <authorList>
            <consortium name="DOE Joint Genome Institute"/>
            <person name="Jimenez D.J."/>
            <person name="Hector R.E."/>
            <person name="Riley R."/>
            <person name="Sun H."/>
            <person name="Grigoriev I.V."/>
            <person name="Van Elsas J.D."/>
            <person name="Nichols N.N."/>
        </authorList>
    </citation>
    <scope>NUCLEOTIDE SEQUENCE [LARGE SCALE GENOMIC DNA]</scope>
    <source>
        <strain evidence="17 18">NRRL 30616</strain>
    </source>
</reference>
<evidence type="ECO:0000256" key="9">
    <source>
        <dbReference type="ARBA" id="ARBA00022840"/>
    </source>
</evidence>
<evidence type="ECO:0000256" key="14">
    <source>
        <dbReference type="SAM" id="Phobius"/>
    </source>
</evidence>
<feature type="transmembrane region" description="Helical" evidence="14">
    <location>
        <begin position="540"/>
        <end position="561"/>
    </location>
</feature>
<feature type="transmembrane region" description="Helical" evidence="14">
    <location>
        <begin position="137"/>
        <end position="156"/>
    </location>
</feature>
<evidence type="ECO:0000256" key="4">
    <source>
        <dbReference type="ARBA" id="ARBA00022553"/>
    </source>
</evidence>
<dbReference type="Gene3D" id="1.20.1560.10">
    <property type="entry name" value="ABC transporter type 1, transmembrane domain"/>
    <property type="match status" value="2"/>
</dbReference>
<dbReference type="PROSITE" id="PS50893">
    <property type="entry name" value="ABC_TRANSPORTER_2"/>
    <property type="match status" value="2"/>
</dbReference>
<evidence type="ECO:0000256" key="3">
    <source>
        <dbReference type="ARBA" id="ARBA00022448"/>
    </source>
</evidence>
<keyword evidence="12 14" id="KW-0472">Membrane</keyword>
<dbReference type="FunFam" id="1.20.1560.10:FF:000020">
    <property type="entry name" value="ABC metal ion transporter"/>
    <property type="match status" value="1"/>
</dbReference>
<evidence type="ECO:0000256" key="13">
    <source>
        <dbReference type="SAM" id="MobiDB-lite"/>
    </source>
</evidence>
<dbReference type="SUPFAM" id="SSF90123">
    <property type="entry name" value="ABC transporter transmembrane region"/>
    <property type="match status" value="2"/>
</dbReference>
<dbReference type="InterPro" id="IPR027417">
    <property type="entry name" value="P-loop_NTPase"/>
</dbReference>
<evidence type="ECO:0000256" key="11">
    <source>
        <dbReference type="ARBA" id="ARBA00022989"/>
    </source>
</evidence>
<dbReference type="GO" id="GO:0000329">
    <property type="term" value="C:fungal-type vacuole membrane"/>
    <property type="evidence" value="ECO:0007669"/>
    <property type="project" value="UniProtKB-ARBA"/>
</dbReference>
<evidence type="ECO:0000313" key="17">
    <source>
        <dbReference type="EMBL" id="OIW33905.1"/>
    </source>
</evidence>
<evidence type="ECO:0000259" key="16">
    <source>
        <dbReference type="PROSITE" id="PS50929"/>
    </source>
</evidence>
<feature type="transmembrane region" description="Helical" evidence="14">
    <location>
        <begin position="108"/>
        <end position="125"/>
    </location>
</feature>
<dbReference type="CDD" id="cd18603">
    <property type="entry name" value="ABC_6TM_MRP1_2_3_6_D2_like"/>
    <property type="match status" value="1"/>
</dbReference>
<dbReference type="CDD" id="cd03250">
    <property type="entry name" value="ABCC_MRP_domain1"/>
    <property type="match status" value="1"/>
</dbReference>
<dbReference type="OrthoDB" id="6500128at2759"/>
<dbReference type="FunFam" id="1.20.1560.10:FF:000001">
    <property type="entry name" value="ATP-binding cassette subfamily C member 1"/>
    <property type="match status" value="1"/>
</dbReference>
<dbReference type="GO" id="GO:0140359">
    <property type="term" value="F:ABC-type transporter activity"/>
    <property type="evidence" value="ECO:0007669"/>
    <property type="project" value="InterPro"/>
</dbReference>
<keyword evidence="4" id="KW-0597">Phosphoprotein</keyword>
<feature type="transmembrane region" description="Helical" evidence="14">
    <location>
        <begin position="67"/>
        <end position="88"/>
    </location>
</feature>
<dbReference type="PANTHER" id="PTHR24223">
    <property type="entry name" value="ATP-BINDING CASSETTE SUB-FAMILY C"/>
    <property type="match status" value="1"/>
</dbReference>
<evidence type="ECO:0000256" key="8">
    <source>
        <dbReference type="ARBA" id="ARBA00022741"/>
    </source>
</evidence>
<dbReference type="STRING" id="1408157.A0A1J7JKJ7"/>
<dbReference type="Proteomes" id="UP000182658">
    <property type="component" value="Unassembled WGS sequence"/>
</dbReference>
<organism evidence="17 18">
    <name type="scientific">Coniochaeta ligniaria NRRL 30616</name>
    <dbReference type="NCBI Taxonomy" id="1408157"/>
    <lineage>
        <taxon>Eukaryota</taxon>
        <taxon>Fungi</taxon>
        <taxon>Dikarya</taxon>
        <taxon>Ascomycota</taxon>
        <taxon>Pezizomycotina</taxon>
        <taxon>Sordariomycetes</taxon>
        <taxon>Sordariomycetidae</taxon>
        <taxon>Coniochaetales</taxon>
        <taxon>Coniochaetaceae</taxon>
        <taxon>Coniochaeta</taxon>
    </lineage>
</organism>
<dbReference type="PROSITE" id="PS50929">
    <property type="entry name" value="ABC_TM1F"/>
    <property type="match status" value="2"/>
</dbReference>
<evidence type="ECO:0000259" key="15">
    <source>
        <dbReference type="PROSITE" id="PS50893"/>
    </source>
</evidence>